<dbReference type="RefSeq" id="WP_170124502.1">
    <property type="nucleotide sequence ID" value="NZ_JADIJL010000004.1"/>
</dbReference>
<proteinExistence type="predicted"/>
<dbReference type="PANTHER" id="PTHR44379">
    <property type="entry name" value="OXIDOREDUCTASE WITH IRON-SULFUR SUBUNIT"/>
    <property type="match status" value="1"/>
</dbReference>
<dbReference type="InterPro" id="IPR006058">
    <property type="entry name" value="2Fe2S_fd_BS"/>
</dbReference>
<dbReference type="Gene3D" id="3.10.20.30">
    <property type="match status" value="1"/>
</dbReference>
<dbReference type="CDD" id="cd00207">
    <property type="entry name" value="fer2"/>
    <property type="match status" value="1"/>
</dbReference>
<evidence type="ECO:0000313" key="8">
    <source>
        <dbReference type="EMBL" id="PXW86239.1"/>
    </source>
</evidence>
<evidence type="ECO:0000259" key="7">
    <source>
        <dbReference type="PROSITE" id="PS51085"/>
    </source>
</evidence>
<gene>
    <name evidence="8" type="ORF">DFR56_10854</name>
</gene>
<comment type="caution">
    <text evidence="8">The sequence shown here is derived from an EMBL/GenBank/DDBJ whole genome shotgun (WGS) entry which is preliminary data.</text>
</comment>
<dbReference type="PROSITE" id="PS00197">
    <property type="entry name" value="2FE2S_FER_1"/>
    <property type="match status" value="1"/>
</dbReference>
<dbReference type="InterPro" id="IPR051452">
    <property type="entry name" value="Diverse_Oxidoreductases"/>
</dbReference>
<reference evidence="8 9" key="1">
    <citation type="submission" date="2018-05" db="EMBL/GenBank/DDBJ databases">
        <title>Genomic Encyclopedia of Type Strains, Phase IV (KMG-IV): sequencing the most valuable type-strain genomes for metagenomic binning, comparative biology and taxonomic classification.</title>
        <authorList>
            <person name="Goeker M."/>
        </authorList>
    </citation>
    <scope>NUCLEOTIDE SEQUENCE [LARGE SCALE GENOMIC DNA]</scope>
    <source>
        <strain evidence="8 9">DSM 28556</strain>
    </source>
</reference>
<organism evidence="8 9">
    <name type="scientific">Pseudogracilibacillus auburnensis</name>
    <dbReference type="NCBI Taxonomy" id="1494959"/>
    <lineage>
        <taxon>Bacteria</taxon>
        <taxon>Bacillati</taxon>
        <taxon>Bacillota</taxon>
        <taxon>Bacilli</taxon>
        <taxon>Bacillales</taxon>
        <taxon>Bacillaceae</taxon>
        <taxon>Pseudogracilibacillus</taxon>
    </lineage>
</organism>
<dbReference type="InterPro" id="IPR012675">
    <property type="entry name" value="Beta-grasp_dom_sf"/>
</dbReference>
<feature type="domain" description="2Fe-2S ferredoxin-type" evidence="7">
    <location>
        <begin position="4"/>
        <end position="80"/>
    </location>
</feature>
<dbReference type="GO" id="GO:0051537">
    <property type="term" value="F:2 iron, 2 sulfur cluster binding"/>
    <property type="evidence" value="ECO:0007669"/>
    <property type="project" value="UniProtKB-KW"/>
</dbReference>
<keyword evidence="1" id="KW-0001">2Fe-2S</keyword>
<comment type="pathway">
    <text evidence="6">Alkaloid degradation; nicotine degradation.</text>
</comment>
<dbReference type="InterPro" id="IPR036010">
    <property type="entry name" value="2Fe-2S_ferredoxin-like_sf"/>
</dbReference>
<evidence type="ECO:0000256" key="6">
    <source>
        <dbReference type="ARBA" id="ARBA00060707"/>
    </source>
</evidence>
<evidence type="ECO:0000256" key="4">
    <source>
        <dbReference type="ARBA" id="ARBA00023004"/>
    </source>
</evidence>
<keyword evidence="9" id="KW-1185">Reference proteome</keyword>
<dbReference type="GO" id="GO:0016491">
    <property type="term" value="F:oxidoreductase activity"/>
    <property type="evidence" value="ECO:0007669"/>
    <property type="project" value="UniProtKB-KW"/>
</dbReference>
<keyword evidence="3" id="KW-0560">Oxidoreductase</keyword>
<evidence type="ECO:0000256" key="5">
    <source>
        <dbReference type="ARBA" id="ARBA00023014"/>
    </source>
</evidence>
<keyword evidence="4" id="KW-0408">Iron</keyword>
<protein>
    <submittedName>
        <fullName evidence="8">Carbon-monoxide dehydrogenase small subunit</fullName>
    </submittedName>
</protein>
<dbReference type="Pfam" id="PF01799">
    <property type="entry name" value="Fer2_2"/>
    <property type="match status" value="1"/>
</dbReference>
<dbReference type="Proteomes" id="UP000247978">
    <property type="component" value="Unassembled WGS sequence"/>
</dbReference>
<dbReference type="AlphaFoldDB" id="A0A2V3WBY8"/>
<sequence length="155" mass="17191">MTKQEISMTVNGMEKEVFVRNADTLLHILRAQLGLTGAKPGCNNGDCGSCTILMDGKPLNACHMLAVEASNKHITTIEGLTDTTIQDKFIQKWALQCGYCTPGFVLNCYALIENEPNANDVEVDEWLDSNICRCTGYQEIKESVKELLRARRAYG</sequence>
<accession>A0A2V3WBY8</accession>
<dbReference type="GO" id="GO:0046872">
    <property type="term" value="F:metal ion binding"/>
    <property type="evidence" value="ECO:0007669"/>
    <property type="project" value="UniProtKB-KW"/>
</dbReference>
<dbReference type="PROSITE" id="PS51085">
    <property type="entry name" value="2FE2S_FER_2"/>
    <property type="match status" value="1"/>
</dbReference>
<name>A0A2V3WBY8_9BACI</name>
<dbReference type="SUPFAM" id="SSF54292">
    <property type="entry name" value="2Fe-2S ferredoxin-like"/>
    <property type="match status" value="1"/>
</dbReference>
<dbReference type="EMBL" id="QJJQ01000008">
    <property type="protein sequence ID" value="PXW86239.1"/>
    <property type="molecule type" value="Genomic_DNA"/>
</dbReference>
<evidence type="ECO:0000256" key="2">
    <source>
        <dbReference type="ARBA" id="ARBA00022723"/>
    </source>
</evidence>
<dbReference type="FunFam" id="3.10.20.30:FF:000020">
    <property type="entry name" value="Xanthine dehydrogenase iron-sulfur subunit"/>
    <property type="match status" value="1"/>
</dbReference>
<dbReference type="InterPro" id="IPR002888">
    <property type="entry name" value="2Fe-2S-bd"/>
</dbReference>
<dbReference type="InterPro" id="IPR036884">
    <property type="entry name" value="2Fe-2S-bd_dom_sf"/>
</dbReference>
<dbReference type="SUPFAM" id="SSF47741">
    <property type="entry name" value="CO dehydrogenase ISP C-domain like"/>
    <property type="match status" value="1"/>
</dbReference>
<keyword evidence="2" id="KW-0479">Metal-binding</keyword>
<dbReference type="Gene3D" id="1.10.150.120">
    <property type="entry name" value="[2Fe-2S]-binding domain"/>
    <property type="match status" value="1"/>
</dbReference>
<keyword evidence="5" id="KW-0411">Iron-sulfur</keyword>
<evidence type="ECO:0000313" key="9">
    <source>
        <dbReference type="Proteomes" id="UP000247978"/>
    </source>
</evidence>
<dbReference type="PANTHER" id="PTHR44379:SF7">
    <property type="entry name" value="XANTHINE DEHYDROGENASE SUBUNIT E-RELATED"/>
    <property type="match status" value="1"/>
</dbReference>
<evidence type="ECO:0000256" key="3">
    <source>
        <dbReference type="ARBA" id="ARBA00023002"/>
    </source>
</evidence>
<dbReference type="Pfam" id="PF00111">
    <property type="entry name" value="Fer2"/>
    <property type="match status" value="1"/>
</dbReference>
<evidence type="ECO:0000256" key="1">
    <source>
        <dbReference type="ARBA" id="ARBA00022714"/>
    </source>
</evidence>
<dbReference type="InterPro" id="IPR001041">
    <property type="entry name" value="2Fe-2S_ferredoxin-type"/>
</dbReference>